<dbReference type="PANTHER" id="PTHR10353:SF169">
    <property type="entry name" value="BETA-GLUCOSIDASE 11-LIKE"/>
    <property type="match status" value="1"/>
</dbReference>
<name>A0ABD2ZNL3_9GENT</name>
<dbReference type="Pfam" id="PF00232">
    <property type="entry name" value="Glyco_hydro_1"/>
    <property type="match status" value="1"/>
</dbReference>
<feature type="compositionally biased region" description="Basic and acidic residues" evidence="3">
    <location>
        <begin position="266"/>
        <end position="290"/>
    </location>
</feature>
<evidence type="ECO:0000256" key="3">
    <source>
        <dbReference type="SAM" id="MobiDB-lite"/>
    </source>
</evidence>
<feature type="transmembrane region" description="Helical" evidence="4">
    <location>
        <begin position="160"/>
        <end position="184"/>
    </location>
</feature>
<dbReference type="Proteomes" id="UP001630127">
    <property type="component" value="Unassembled WGS sequence"/>
</dbReference>
<dbReference type="GO" id="GO:0009821">
    <property type="term" value="P:alkaloid biosynthetic process"/>
    <property type="evidence" value="ECO:0007669"/>
    <property type="project" value="UniProtKB-ARBA"/>
</dbReference>
<sequence length="307" mass="34814">MSINVNARFFVTSEETLLPMLVCFKEFGDRVLHWMTLNQANIFAIGSYDNGLIPFGHCSLAFGQMCNQGNSSTEPYIAGHNLLAHSSAVKLYSKSIRFPYPLVFGDYPDIIKKNGGARILVLTLHESKLVKGSFAYRAESLSTFYIKDKPNSLKIDIRDIIADMAVSLMLIICFALFVVNHLVLHKNDVTSSGLYEILEYLKKVYANPPTVSMKMVSVCVGTKPNGKLNDTPRVKFLHAYIGTLLDALRRGEEEKRKMGGKRGNRKAKDIGEEGKRRNEGEAKDMGEAEKKRKIWRERRRSWEEREK</sequence>
<accession>A0ABD2ZNL3</accession>
<dbReference type="InterPro" id="IPR017853">
    <property type="entry name" value="GH"/>
</dbReference>
<dbReference type="EMBL" id="JBJUIK010000008">
    <property type="protein sequence ID" value="KAL3520598.1"/>
    <property type="molecule type" value="Genomic_DNA"/>
</dbReference>
<organism evidence="5 6">
    <name type="scientific">Cinchona calisaya</name>
    <dbReference type="NCBI Taxonomy" id="153742"/>
    <lineage>
        <taxon>Eukaryota</taxon>
        <taxon>Viridiplantae</taxon>
        <taxon>Streptophyta</taxon>
        <taxon>Embryophyta</taxon>
        <taxon>Tracheophyta</taxon>
        <taxon>Spermatophyta</taxon>
        <taxon>Magnoliopsida</taxon>
        <taxon>eudicotyledons</taxon>
        <taxon>Gunneridae</taxon>
        <taxon>Pentapetalae</taxon>
        <taxon>asterids</taxon>
        <taxon>lamiids</taxon>
        <taxon>Gentianales</taxon>
        <taxon>Rubiaceae</taxon>
        <taxon>Cinchonoideae</taxon>
        <taxon>Cinchoneae</taxon>
        <taxon>Cinchona</taxon>
    </lineage>
</organism>
<protein>
    <submittedName>
        <fullName evidence="5">Uncharacterized protein</fullName>
    </submittedName>
</protein>
<comment type="caution">
    <text evidence="5">The sequence shown here is derived from an EMBL/GenBank/DDBJ whole genome shotgun (WGS) entry which is preliminary data.</text>
</comment>
<evidence type="ECO:0000256" key="2">
    <source>
        <dbReference type="RuleBase" id="RU003690"/>
    </source>
</evidence>
<keyword evidence="4" id="KW-1133">Transmembrane helix</keyword>
<evidence type="ECO:0000256" key="4">
    <source>
        <dbReference type="SAM" id="Phobius"/>
    </source>
</evidence>
<gene>
    <name evidence="5" type="ORF">ACH5RR_018747</name>
</gene>
<dbReference type="InterPro" id="IPR001360">
    <property type="entry name" value="Glyco_hydro_1"/>
</dbReference>
<reference evidence="5 6" key="1">
    <citation type="submission" date="2024-11" db="EMBL/GenBank/DDBJ databases">
        <title>A near-complete genome assembly of Cinchona calisaya.</title>
        <authorList>
            <person name="Lian D.C."/>
            <person name="Zhao X.W."/>
            <person name="Wei L."/>
        </authorList>
    </citation>
    <scope>NUCLEOTIDE SEQUENCE [LARGE SCALE GENOMIC DNA]</scope>
    <source>
        <tissue evidence="5">Nenye</tissue>
    </source>
</reference>
<evidence type="ECO:0000256" key="1">
    <source>
        <dbReference type="ARBA" id="ARBA00010838"/>
    </source>
</evidence>
<dbReference type="PANTHER" id="PTHR10353">
    <property type="entry name" value="GLYCOSYL HYDROLASE"/>
    <property type="match status" value="1"/>
</dbReference>
<dbReference type="SUPFAM" id="SSF51445">
    <property type="entry name" value="(Trans)glycosidases"/>
    <property type="match status" value="1"/>
</dbReference>
<evidence type="ECO:0000313" key="5">
    <source>
        <dbReference type="EMBL" id="KAL3520598.1"/>
    </source>
</evidence>
<dbReference type="Gene3D" id="3.20.20.80">
    <property type="entry name" value="Glycosidases"/>
    <property type="match status" value="2"/>
</dbReference>
<proteinExistence type="inferred from homology"/>
<keyword evidence="4" id="KW-0812">Transmembrane</keyword>
<comment type="similarity">
    <text evidence="1 2">Belongs to the glycosyl hydrolase 1 family.</text>
</comment>
<keyword evidence="6" id="KW-1185">Reference proteome</keyword>
<dbReference type="AlphaFoldDB" id="A0ABD2ZNL3"/>
<feature type="region of interest" description="Disordered" evidence="3">
    <location>
        <begin position="253"/>
        <end position="307"/>
    </location>
</feature>
<keyword evidence="4" id="KW-0472">Membrane</keyword>
<evidence type="ECO:0000313" key="6">
    <source>
        <dbReference type="Proteomes" id="UP001630127"/>
    </source>
</evidence>